<comment type="subcellular location">
    <subcellularLocation>
        <location evidence="2">Cell membrane</location>
        <topology evidence="2">Lipid-anchor</topology>
        <topology evidence="2">GPI-anchor</topology>
    </subcellularLocation>
</comment>
<dbReference type="VEuPathDB" id="TriTrypDB:TcIL3000_0_06710"/>
<feature type="region of interest" description="Disordered" evidence="9">
    <location>
        <begin position="307"/>
        <end position="356"/>
    </location>
</feature>
<keyword evidence="5 10" id="KW-0732">Signal</keyword>
<keyword evidence="6" id="KW-0472">Membrane</keyword>
<evidence type="ECO:0000313" key="12">
    <source>
        <dbReference type="EMBL" id="CCD15653.1"/>
    </source>
</evidence>
<dbReference type="Proteomes" id="UP000000702">
    <property type="component" value="Unassembled WGS sequence"/>
</dbReference>
<reference evidence="12 13" key="2">
    <citation type="journal article" date="2012" name="Proc. Natl. Acad. Sci. U.S.A.">
        <title>Antigenic diversity is generated by distinct evolutionary mechanisms in African trypanosome species.</title>
        <authorList>
            <person name="Jackson A.P."/>
            <person name="Berry A."/>
            <person name="Aslett M."/>
            <person name="Allison H.C."/>
            <person name="Burton P."/>
            <person name="Vavrova-Anderson J."/>
            <person name="Brown R."/>
            <person name="Browne H."/>
            <person name="Corton N."/>
            <person name="Hauser H."/>
            <person name="Gamble J."/>
            <person name="Gilderthorp R."/>
            <person name="Marcello L."/>
            <person name="McQuillan J."/>
            <person name="Otto T.D."/>
            <person name="Quail M.A."/>
            <person name="Sanders M.J."/>
            <person name="van Tonder A."/>
            <person name="Ginger M.L."/>
            <person name="Field M.C."/>
            <person name="Barry J.D."/>
            <person name="Hertz-Fowler C."/>
            <person name="Berriman M."/>
        </authorList>
    </citation>
    <scope>NUCLEOTIDE SEQUENCE [LARGE SCALE GENOMIC DNA]</scope>
    <source>
        <strain evidence="12 13">IL3000</strain>
    </source>
</reference>
<evidence type="ECO:0000313" key="13">
    <source>
        <dbReference type="Proteomes" id="UP000000702"/>
    </source>
</evidence>
<gene>
    <name evidence="12" type="ORF">TCIL3000_0_06710</name>
</gene>
<keyword evidence="3" id="KW-1003">Cell membrane</keyword>
<reference evidence="13" key="1">
    <citation type="submission" date="2011-07" db="EMBL/GenBank/DDBJ databases">
        <title>Divergent evolution of antigenic variation in African trypanosomes.</title>
        <authorList>
            <person name="Jackson A.P."/>
            <person name="Berry A."/>
            <person name="Allison H.C."/>
            <person name="Burton P."/>
            <person name="Anderson J."/>
            <person name="Aslett M."/>
            <person name="Brown R."/>
            <person name="Corton N."/>
            <person name="Harris D."/>
            <person name="Hauser H."/>
            <person name="Gamble J."/>
            <person name="Gilderthorp R."/>
            <person name="McQuillan J."/>
            <person name="Quail M.A."/>
            <person name="Sanders M."/>
            <person name="Van Tonder A."/>
            <person name="Ginger M.L."/>
            <person name="Donelson J.E."/>
            <person name="Field M.C."/>
            <person name="Barry J.D."/>
            <person name="Berriman M."/>
            <person name="Hertz-Fowler C."/>
        </authorList>
    </citation>
    <scope>NUCLEOTIDE SEQUENCE [LARGE SCALE GENOMIC DNA]</scope>
    <source>
        <strain evidence="13">IL3000</strain>
    </source>
</reference>
<keyword evidence="4" id="KW-0336">GPI-anchor</keyword>
<dbReference type="GO" id="GO:0098552">
    <property type="term" value="C:side of membrane"/>
    <property type="evidence" value="ECO:0007669"/>
    <property type="project" value="UniProtKB-KW"/>
</dbReference>
<evidence type="ECO:0000256" key="5">
    <source>
        <dbReference type="ARBA" id="ARBA00022729"/>
    </source>
</evidence>
<evidence type="ECO:0000259" key="11">
    <source>
        <dbReference type="Pfam" id="PF13206"/>
    </source>
</evidence>
<keyword evidence="8" id="KW-0449">Lipoprotein</keyword>
<comment type="function">
    <text evidence="1">VSG forms a coat on the surface of the parasite. The trypanosome evades the immune response of the host by expressing a series of antigenically distinct VSGs from an estimated 1000 VSG genes.</text>
</comment>
<proteinExistence type="predicted"/>
<feature type="chain" id="PRO_5003394938" evidence="10">
    <location>
        <begin position="37"/>
        <end position="413"/>
    </location>
</feature>
<dbReference type="Pfam" id="PF13206">
    <property type="entry name" value="VSG_B"/>
    <property type="match status" value="1"/>
</dbReference>
<evidence type="ECO:0000256" key="3">
    <source>
        <dbReference type="ARBA" id="ARBA00022475"/>
    </source>
</evidence>
<organism evidence="12 13">
    <name type="scientific">Trypanosoma congolense (strain IL3000)</name>
    <dbReference type="NCBI Taxonomy" id="1068625"/>
    <lineage>
        <taxon>Eukaryota</taxon>
        <taxon>Discoba</taxon>
        <taxon>Euglenozoa</taxon>
        <taxon>Kinetoplastea</taxon>
        <taxon>Metakinetoplastina</taxon>
        <taxon>Trypanosomatida</taxon>
        <taxon>Trypanosomatidae</taxon>
        <taxon>Trypanosoma</taxon>
        <taxon>Nannomonas</taxon>
    </lineage>
</organism>
<protein>
    <submittedName>
        <fullName evidence="12">Variant surface glycoprotein</fullName>
    </submittedName>
</protein>
<evidence type="ECO:0000256" key="2">
    <source>
        <dbReference type="ARBA" id="ARBA00004609"/>
    </source>
</evidence>
<evidence type="ECO:0000256" key="1">
    <source>
        <dbReference type="ARBA" id="ARBA00002523"/>
    </source>
</evidence>
<evidence type="ECO:0000256" key="8">
    <source>
        <dbReference type="ARBA" id="ARBA00023288"/>
    </source>
</evidence>
<name>F9WEE6_TRYCI</name>
<evidence type="ECO:0000256" key="6">
    <source>
        <dbReference type="ARBA" id="ARBA00023136"/>
    </source>
</evidence>
<dbReference type="AlphaFoldDB" id="F9WEE6"/>
<evidence type="ECO:0000256" key="9">
    <source>
        <dbReference type="SAM" id="MobiDB-lite"/>
    </source>
</evidence>
<dbReference type="InterPro" id="IPR025932">
    <property type="entry name" value="Trypano_VSG_B_N_dom"/>
</dbReference>
<evidence type="ECO:0000256" key="4">
    <source>
        <dbReference type="ARBA" id="ARBA00022622"/>
    </source>
</evidence>
<dbReference type="GO" id="GO:0005886">
    <property type="term" value="C:plasma membrane"/>
    <property type="evidence" value="ECO:0007669"/>
    <property type="project" value="UniProtKB-SubCell"/>
</dbReference>
<keyword evidence="7" id="KW-0325">Glycoprotein</keyword>
<evidence type="ECO:0000256" key="10">
    <source>
        <dbReference type="SAM" id="SignalP"/>
    </source>
</evidence>
<dbReference type="EMBL" id="CAEQ01002000">
    <property type="protein sequence ID" value="CCD15653.1"/>
    <property type="molecule type" value="Genomic_DNA"/>
</dbReference>
<comment type="caution">
    <text evidence="12">The sequence shown here is derived from an EMBL/GenBank/DDBJ whole genome shotgun (WGS) entry which is preliminary data.</text>
</comment>
<feature type="domain" description="Trypanosome variant surface glycoprotein B-type N-terminal" evidence="11">
    <location>
        <begin position="69"/>
        <end position="150"/>
    </location>
</feature>
<evidence type="ECO:0000256" key="7">
    <source>
        <dbReference type="ARBA" id="ARBA00023180"/>
    </source>
</evidence>
<sequence length="413" mass="47309">MVVTLRRLFVVGRKMMTRKMQLWMMVCFLLMGVVRAMVSRGPKGRPYAEGSDFNGDYYDYLCNVFQATAELWEASKKSNKVPNPELQSALDKALFGNYGKRDLQEIKETLPEDYKQLRNRKEWCGSCKNSERYYPGRSITHDLMCLCAPGYYGEPFYVYYWSFGWYYEETGYKLCRKGRADMVNTQYEGWYAYKGYGQNKGLEKSWKTVVWECLNNRKDKGGEGSQNIKEKLEKLNRTILKFTGILRHANGRHKLGGYDDHYTASDGSDEKRIHVHYDTCDQLKKPWWKKLKEALQGKTETQLLVDSSTVTKTQEPLAPPPEEKGDTMLTAGDDVPIPPPGHEDPTGDPITPEEEGNGTLLMTQRAGLSTNSTDTTGSGIQNMEENYGANFQYLRSSTHINQPLWIFSASFLT</sequence>
<accession>F9WEE6</accession>
<feature type="signal peptide" evidence="10">
    <location>
        <begin position="1"/>
        <end position="36"/>
    </location>
</feature>
<keyword evidence="13" id="KW-1185">Reference proteome</keyword>